<dbReference type="RefSeq" id="WP_233699550.1">
    <property type="nucleotide sequence ID" value="NZ_JAJNBZ010000065.1"/>
</dbReference>
<keyword evidence="2" id="KW-1185">Reference proteome</keyword>
<dbReference type="Proteomes" id="UP001199916">
    <property type="component" value="Unassembled WGS sequence"/>
</dbReference>
<name>A0ABS8YVK3_9BACL</name>
<comment type="caution">
    <text evidence="1">The sequence shown here is derived from an EMBL/GenBank/DDBJ whole genome shotgun (WGS) entry which is preliminary data.</text>
</comment>
<reference evidence="1 2" key="1">
    <citation type="submission" date="2021-11" db="EMBL/GenBank/DDBJ databases">
        <title>Draft genome sequence of Paenibacillus profundus YoMME, a new Gram-positive bacteria with exoelectrogenic properties.</title>
        <authorList>
            <person name="Hubenova Y."/>
            <person name="Hubenova E."/>
            <person name="Manasiev Y."/>
            <person name="Peykov S."/>
            <person name="Mitov M."/>
        </authorList>
    </citation>
    <scope>NUCLEOTIDE SEQUENCE [LARGE SCALE GENOMIC DNA]</scope>
    <source>
        <strain evidence="1 2">YoMME</strain>
    </source>
</reference>
<protein>
    <submittedName>
        <fullName evidence="1">Uncharacterized protein</fullName>
    </submittedName>
</protein>
<dbReference type="EMBL" id="JAJNBZ010000065">
    <property type="protein sequence ID" value="MCE5173649.1"/>
    <property type="molecule type" value="Genomic_DNA"/>
</dbReference>
<evidence type="ECO:0000313" key="2">
    <source>
        <dbReference type="Proteomes" id="UP001199916"/>
    </source>
</evidence>
<sequence>MNKVIEFKSSFQSNHFILISPEALSVITSSLPENKIDARRSDTIGEDIQKPTRLELYYKHKHSKLIVKVNIIYSPLFDTEGFISMNSISSFNNENIDSKYKNLYRPLLDEFLFVIDGDLIHINFFLSQEQYTESDVESFNESAFVFYQEFEEHYLNMGFQRNRK</sequence>
<proteinExistence type="predicted"/>
<gene>
    <name evidence="1" type="ORF">LQV63_30955</name>
</gene>
<organism evidence="1 2">
    <name type="scientific">Paenibacillus profundus</name>
    <dbReference type="NCBI Taxonomy" id="1173085"/>
    <lineage>
        <taxon>Bacteria</taxon>
        <taxon>Bacillati</taxon>
        <taxon>Bacillota</taxon>
        <taxon>Bacilli</taxon>
        <taxon>Bacillales</taxon>
        <taxon>Paenibacillaceae</taxon>
        <taxon>Paenibacillus</taxon>
    </lineage>
</organism>
<evidence type="ECO:0000313" key="1">
    <source>
        <dbReference type="EMBL" id="MCE5173649.1"/>
    </source>
</evidence>
<accession>A0ABS8YVK3</accession>